<dbReference type="CDD" id="cd01734">
    <property type="entry name" value="YlxS_C"/>
    <property type="match status" value="1"/>
</dbReference>
<evidence type="ECO:0000313" key="7">
    <source>
        <dbReference type="Proteomes" id="UP000697330"/>
    </source>
</evidence>
<dbReference type="Proteomes" id="UP000697330">
    <property type="component" value="Unassembled WGS sequence"/>
</dbReference>
<dbReference type="AlphaFoldDB" id="A0A921KN95"/>
<dbReference type="HAMAP" id="MF_01077">
    <property type="entry name" value="RimP"/>
    <property type="match status" value="1"/>
</dbReference>
<dbReference type="GO" id="GO:0005829">
    <property type="term" value="C:cytosol"/>
    <property type="evidence" value="ECO:0007669"/>
    <property type="project" value="TreeGrafter"/>
</dbReference>
<dbReference type="Gene3D" id="3.30.300.70">
    <property type="entry name" value="RimP-like superfamily, N-terminal"/>
    <property type="match status" value="1"/>
</dbReference>
<evidence type="ECO:0000256" key="2">
    <source>
        <dbReference type="ARBA" id="ARBA00022517"/>
    </source>
</evidence>
<dbReference type="SUPFAM" id="SSF74942">
    <property type="entry name" value="YhbC-like, C-terminal domain"/>
    <property type="match status" value="1"/>
</dbReference>
<dbReference type="OrthoDB" id="9805006at2"/>
<comment type="caution">
    <text evidence="6">The sequence shown here is derived from an EMBL/GenBank/DDBJ whole genome shotgun (WGS) entry which is preliminary data.</text>
</comment>
<dbReference type="EMBL" id="DYWQ01000110">
    <property type="protein sequence ID" value="HJF45596.1"/>
    <property type="molecule type" value="Genomic_DNA"/>
</dbReference>
<reference evidence="6" key="1">
    <citation type="journal article" date="2021" name="PeerJ">
        <title>Extensive microbial diversity within the chicken gut microbiome revealed by metagenomics and culture.</title>
        <authorList>
            <person name="Gilroy R."/>
            <person name="Ravi A."/>
            <person name="Getino M."/>
            <person name="Pursley I."/>
            <person name="Horton D.L."/>
            <person name="Alikhan N.F."/>
            <person name="Baker D."/>
            <person name="Gharbi K."/>
            <person name="Hall N."/>
            <person name="Watson M."/>
            <person name="Adriaenssens E.M."/>
            <person name="Foster-Nyarko E."/>
            <person name="Jarju S."/>
            <person name="Secka A."/>
            <person name="Antonio M."/>
            <person name="Oren A."/>
            <person name="Chaudhuri R.R."/>
            <person name="La Ragione R."/>
            <person name="Hildebrand F."/>
            <person name="Pallen M.J."/>
        </authorList>
    </citation>
    <scope>NUCLEOTIDE SEQUENCE</scope>
    <source>
        <strain evidence="6">CHK124-7917</strain>
    </source>
</reference>
<dbReference type="InterPro" id="IPR003728">
    <property type="entry name" value="Ribosome_maturation_RimP"/>
</dbReference>
<dbReference type="GO" id="GO:0006412">
    <property type="term" value="P:translation"/>
    <property type="evidence" value="ECO:0007669"/>
    <property type="project" value="TreeGrafter"/>
</dbReference>
<reference evidence="6" key="2">
    <citation type="submission" date="2021-09" db="EMBL/GenBank/DDBJ databases">
        <authorList>
            <person name="Gilroy R."/>
        </authorList>
    </citation>
    <scope>NUCLEOTIDE SEQUENCE</scope>
    <source>
        <strain evidence="6">CHK124-7917</strain>
    </source>
</reference>
<comment type="function">
    <text evidence="3">Required for maturation of 30S ribosomal subunits.</text>
</comment>
<evidence type="ECO:0000259" key="5">
    <source>
        <dbReference type="Pfam" id="PF17384"/>
    </source>
</evidence>
<gene>
    <name evidence="3" type="primary">rimP</name>
    <name evidence="6" type="ORF">K8U72_07435</name>
</gene>
<dbReference type="InterPro" id="IPR028998">
    <property type="entry name" value="RimP_C"/>
</dbReference>
<comment type="similarity">
    <text evidence="3">Belongs to the RimP family.</text>
</comment>
<accession>A0A921KN95</accession>
<keyword evidence="2 3" id="KW-0690">Ribosome biogenesis</keyword>
<name>A0A921KN95_9ACTN</name>
<evidence type="ECO:0000256" key="1">
    <source>
        <dbReference type="ARBA" id="ARBA00022490"/>
    </source>
</evidence>
<dbReference type="Pfam" id="PF17384">
    <property type="entry name" value="DUF150_C"/>
    <property type="match status" value="1"/>
</dbReference>
<sequence length="168" mass="18054">MPKQGLEQTIIDALEPTAAERGIDVVDVEVVGASKAPCVRVRIDHADESAPTITLDEVTEETEWISAALDELDPIPSSFTLEVSSPGMARPLRKPRDFARFAGQTVTASLVPGEGRRRYTGTLLGIEGETVALEVDGERVELALGDIRKCTIKPDFGEADASAPGRRK</sequence>
<feature type="domain" description="Ribosome maturation factor RimP C-terminal" evidence="5">
    <location>
        <begin position="92"/>
        <end position="156"/>
    </location>
</feature>
<evidence type="ECO:0000256" key="3">
    <source>
        <dbReference type="HAMAP-Rule" id="MF_01077"/>
    </source>
</evidence>
<proteinExistence type="inferred from homology"/>
<evidence type="ECO:0000259" key="4">
    <source>
        <dbReference type="Pfam" id="PF02576"/>
    </source>
</evidence>
<dbReference type="InterPro" id="IPR036847">
    <property type="entry name" value="RimP_C_sf"/>
</dbReference>
<dbReference type="PANTHER" id="PTHR33867">
    <property type="entry name" value="RIBOSOME MATURATION FACTOR RIMP"/>
    <property type="match status" value="1"/>
</dbReference>
<keyword evidence="1 3" id="KW-0963">Cytoplasm</keyword>
<comment type="subcellular location">
    <subcellularLocation>
        <location evidence="3">Cytoplasm</location>
    </subcellularLocation>
</comment>
<dbReference type="RefSeq" id="WP_075280060.1">
    <property type="nucleotide sequence ID" value="NZ_DYWQ01000110.1"/>
</dbReference>
<evidence type="ECO:0000313" key="6">
    <source>
        <dbReference type="EMBL" id="HJF45596.1"/>
    </source>
</evidence>
<dbReference type="GO" id="GO:0000028">
    <property type="term" value="P:ribosomal small subunit assembly"/>
    <property type="evidence" value="ECO:0007669"/>
    <property type="project" value="TreeGrafter"/>
</dbReference>
<feature type="domain" description="Ribosome maturation factor RimP N-terminal" evidence="4">
    <location>
        <begin position="14"/>
        <end position="88"/>
    </location>
</feature>
<dbReference type="Pfam" id="PF02576">
    <property type="entry name" value="RimP_N"/>
    <property type="match status" value="1"/>
</dbReference>
<protein>
    <recommendedName>
        <fullName evidence="3">Ribosome maturation factor RimP</fullName>
    </recommendedName>
</protein>
<dbReference type="PANTHER" id="PTHR33867:SF1">
    <property type="entry name" value="RIBOSOME MATURATION FACTOR RIMP"/>
    <property type="match status" value="1"/>
</dbReference>
<organism evidence="6 7">
    <name type="scientific">Thermophilibacter provencensis</name>
    <dbReference type="NCBI Taxonomy" id="1852386"/>
    <lineage>
        <taxon>Bacteria</taxon>
        <taxon>Bacillati</taxon>
        <taxon>Actinomycetota</taxon>
        <taxon>Coriobacteriia</taxon>
        <taxon>Coriobacteriales</taxon>
        <taxon>Atopobiaceae</taxon>
        <taxon>Thermophilibacter</taxon>
    </lineage>
</organism>
<dbReference type="InterPro" id="IPR028989">
    <property type="entry name" value="RimP_N"/>
</dbReference>
<dbReference type="SUPFAM" id="SSF75420">
    <property type="entry name" value="YhbC-like, N-terminal domain"/>
    <property type="match status" value="1"/>
</dbReference>
<dbReference type="InterPro" id="IPR035956">
    <property type="entry name" value="RimP_N_sf"/>
</dbReference>